<evidence type="ECO:0000313" key="2">
    <source>
        <dbReference type="Proteomes" id="UP000067711"/>
    </source>
</evidence>
<protein>
    <recommendedName>
        <fullName evidence="3">DUF1795 domain-containing protein</fullName>
    </recommendedName>
</protein>
<evidence type="ECO:0008006" key="3">
    <source>
        <dbReference type="Google" id="ProtNLM"/>
    </source>
</evidence>
<dbReference type="AlphaFoldDB" id="A0A1B4G0J7"/>
<dbReference type="Pfam" id="PF08786">
    <property type="entry name" value="DcrB"/>
    <property type="match status" value="1"/>
</dbReference>
<dbReference type="Proteomes" id="UP000067711">
    <property type="component" value="Chromosome 1"/>
</dbReference>
<dbReference type="InterPro" id="IPR014894">
    <property type="entry name" value="DcrB/EagT6"/>
</dbReference>
<reference evidence="1 2" key="1">
    <citation type="submission" date="2015-12" db="EMBL/GenBank/DDBJ databases">
        <title>Diversity of Burkholderia near neighbor genomes.</title>
        <authorList>
            <person name="Sahl J."/>
            <person name="Wagner D."/>
            <person name="Keim P."/>
        </authorList>
    </citation>
    <scope>NUCLEOTIDE SEQUENCE [LARGE SCALE GENOMIC DNA]</scope>
    <source>
        <strain evidence="1 2">BDU8</strain>
    </source>
</reference>
<dbReference type="SUPFAM" id="SSF55724">
    <property type="entry name" value="Mog1p/PsbP-like"/>
    <property type="match status" value="1"/>
</dbReference>
<accession>A0A1B4G0J7</accession>
<dbReference type="EMBL" id="CP013389">
    <property type="protein sequence ID" value="AOJ09431.1"/>
    <property type="molecule type" value="Genomic_DNA"/>
</dbReference>
<organism evidence="1 2">
    <name type="scientific">Burkholderia mayonis</name>
    <dbReference type="NCBI Taxonomy" id="1385591"/>
    <lineage>
        <taxon>Bacteria</taxon>
        <taxon>Pseudomonadati</taxon>
        <taxon>Pseudomonadota</taxon>
        <taxon>Betaproteobacteria</taxon>
        <taxon>Burkholderiales</taxon>
        <taxon>Burkholderiaceae</taxon>
        <taxon>Burkholderia</taxon>
        <taxon>pseudomallei group</taxon>
    </lineage>
</organism>
<evidence type="ECO:0000313" key="1">
    <source>
        <dbReference type="EMBL" id="AOJ09431.1"/>
    </source>
</evidence>
<proteinExistence type="predicted"/>
<gene>
    <name evidence="1" type="ORF">WS71_18985</name>
</gene>
<dbReference type="Gene3D" id="3.40.1000.10">
    <property type="entry name" value="Mog1/PsbP, alpha/beta/alpha sandwich"/>
    <property type="match status" value="1"/>
</dbReference>
<dbReference type="InterPro" id="IPR016123">
    <property type="entry name" value="Mog1/PsbP_a/b/a-sand"/>
</dbReference>
<sequence>MRLFARDYFANDQNMKYLTQECSFDIPSLSDDRTVNVLTLVHPDTSGTFQIVVSRDQLIGGEDLSRCMQRQIGLMTRHVTGFKEISRRPVEIGEQRAPALELESTFRQSGSAFYQIQAMTAVDAPRLLVITLSSQTPLTELHRTTWRTLLDSYSAHA</sequence>
<name>A0A1B4G0J7_9BURK</name>